<dbReference type="GO" id="GO:0032259">
    <property type="term" value="P:methylation"/>
    <property type="evidence" value="ECO:0007669"/>
    <property type="project" value="UniProtKB-KW"/>
</dbReference>
<keyword evidence="5" id="KW-0949">S-adenosyl-L-methionine</keyword>
<evidence type="ECO:0000256" key="3">
    <source>
        <dbReference type="ARBA" id="ARBA00022603"/>
    </source>
</evidence>
<evidence type="ECO:0000256" key="7">
    <source>
        <dbReference type="SAM" id="MobiDB-lite"/>
    </source>
</evidence>
<accession>A0ABV3PIJ8</accession>
<sequence>MTMDKLKMHSPDLSQENIAKIRDLFPGCVTEARDDATRQLRLAVDFDQLRQELSDDLVEGPQERYQLDWPGKKQALVTANAPIAKTLRPFKDESVSFDETKNLFIEGDNLDVLKILQDSYLGQVKIIYIDPPYNTGKDFIYRDDFSTPGQQFAIESGEKDEGGSRLVANSDSSGRYHSDWMSMMYARLTVAKRLLRDDGVIMVSIDDYEQSALRKLMDQVFGERNFVAQLVWEKGRKNDAKFFSVGHEYLIIYARDVALLRERKEIWREEKPGARDIWDEFIRLRSLHGDDFKAIEADLSKWYSDLPKAHPAKKWSRYKRVDKNGPWRDRDISWPGGDGPRYDVIHPKTGKPCAIPERGWIYASPAEMQRQIKLGLVEFRDDHTEPPFRKAHIRPIPDEIDGSLTDADDVDGSDEDGDDTEFATQVRGSYFYKQSQVSVKYLRNLMGSKVFTNPKDHEELAKLISYVTPNEKSAVIMDFFAGSSSTAEAVFRANATYGSNHQFIMVQLPEDLEKAESSTSGTAKKTVQAAIKLLKKDGRPLVLSEVSKERIRRSGKAVIEEPCDPGWAKDVGFRVLKVDTSNMQDVYYRPDQIDQKDLLADVDNIKPDRTAEDLLFQVLVDWGVDLTLPIQRETIQGKTVFFVDGNALVACFETGVTEELVKELAGREPLRVVFRDSGFVSDAVKINVEQVFRQVSPATDVKSI</sequence>
<evidence type="ECO:0000256" key="5">
    <source>
        <dbReference type="ARBA" id="ARBA00022691"/>
    </source>
</evidence>
<dbReference type="InterPro" id="IPR002052">
    <property type="entry name" value="DNA_methylase_N6_adenine_CS"/>
</dbReference>
<dbReference type="RefSeq" id="WP_367623509.1">
    <property type="nucleotide sequence ID" value="NZ_JBFNQD010000002.1"/>
</dbReference>
<reference evidence="9 10" key="1">
    <citation type="submission" date="2024-07" db="EMBL/GenBank/DDBJ databases">
        <title>Description of Labrys sedimenti sp. nov., isolated from a diclofenac-degrading enrichment culture.</title>
        <authorList>
            <person name="Tancsics A."/>
            <person name="Csepanyi A."/>
        </authorList>
    </citation>
    <scope>NUCLEOTIDE SEQUENCE [LARGE SCALE GENOMIC DNA]</scope>
    <source>
        <strain evidence="9 10">LMG 23578</strain>
    </source>
</reference>
<evidence type="ECO:0000256" key="4">
    <source>
        <dbReference type="ARBA" id="ARBA00022679"/>
    </source>
</evidence>
<evidence type="ECO:0000313" key="9">
    <source>
        <dbReference type="EMBL" id="MEW9305465.1"/>
    </source>
</evidence>
<dbReference type="EC" id="2.1.1.72" evidence="2"/>
<comment type="similarity">
    <text evidence="1">Belongs to the N(4)/N(6)-methyltransferase family.</text>
</comment>
<comment type="caution">
    <text evidence="9">The sequence shown here is derived from an EMBL/GenBank/DDBJ whole genome shotgun (WGS) entry which is preliminary data.</text>
</comment>
<evidence type="ECO:0000313" key="10">
    <source>
        <dbReference type="Proteomes" id="UP001555786"/>
    </source>
</evidence>
<dbReference type="InterPro" id="IPR002295">
    <property type="entry name" value="N4/N6-MTase_EcoPI_Mod-like"/>
</dbReference>
<keyword evidence="10" id="KW-1185">Reference proteome</keyword>
<dbReference type="SUPFAM" id="SSF53335">
    <property type="entry name" value="S-adenosyl-L-methionine-dependent methyltransferases"/>
    <property type="match status" value="1"/>
</dbReference>
<dbReference type="InterPro" id="IPR029063">
    <property type="entry name" value="SAM-dependent_MTases_sf"/>
</dbReference>
<protein>
    <recommendedName>
        <fullName evidence="2">site-specific DNA-methyltransferase (adenine-specific)</fullName>
        <ecNumber evidence="2">2.1.1.72</ecNumber>
    </recommendedName>
</protein>
<feature type="region of interest" description="Disordered" evidence="7">
    <location>
        <begin position="399"/>
        <end position="418"/>
    </location>
</feature>
<dbReference type="PIRSF" id="PIRSF015855">
    <property type="entry name" value="TypeIII_Mtase_mKpnI"/>
    <property type="match status" value="1"/>
</dbReference>
<evidence type="ECO:0000259" key="8">
    <source>
        <dbReference type="Pfam" id="PF01555"/>
    </source>
</evidence>
<evidence type="ECO:0000256" key="2">
    <source>
        <dbReference type="ARBA" id="ARBA00011900"/>
    </source>
</evidence>
<evidence type="ECO:0000256" key="6">
    <source>
        <dbReference type="ARBA" id="ARBA00047942"/>
    </source>
</evidence>
<dbReference type="Gene3D" id="3.40.50.150">
    <property type="entry name" value="Vaccinia Virus protein VP39"/>
    <property type="match status" value="1"/>
</dbReference>
<feature type="domain" description="DNA methylase N-4/N-6" evidence="8">
    <location>
        <begin position="124"/>
        <end position="494"/>
    </location>
</feature>
<dbReference type="GO" id="GO:0008168">
    <property type="term" value="F:methyltransferase activity"/>
    <property type="evidence" value="ECO:0007669"/>
    <property type="project" value="UniProtKB-KW"/>
</dbReference>
<gene>
    <name evidence="9" type="ORF">ABXS05_07960</name>
</gene>
<evidence type="ECO:0000256" key="1">
    <source>
        <dbReference type="ARBA" id="ARBA00006594"/>
    </source>
</evidence>
<organism evidence="9 10">
    <name type="scientific">Labrys neptuniae</name>
    <dbReference type="NCBI Taxonomy" id="376174"/>
    <lineage>
        <taxon>Bacteria</taxon>
        <taxon>Pseudomonadati</taxon>
        <taxon>Pseudomonadota</taxon>
        <taxon>Alphaproteobacteria</taxon>
        <taxon>Hyphomicrobiales</taxon>
        <taxon>Xanthobacteraceae</taxon>
        <taxon>Labrys</taxon>
    </lineage>
</organism>
<comment type="catalytic activity">
    <reaction evidence="6">
        <text>a 2'-deoxyadenosine in DNA + S-adenosyl-L-methionine = an N(6)-methyl-2'-deoxyadenosine in DNA + S-adenosyl-L-homocysteine + H(+)</text>
        <dbReference type="Rhea" id="RHEA:15197"/>
        <dbReference type="Rhea" id="RHEA-COMP:12418"/>
        <dbReference type="Rhea" id="RHEA-COMP:12419"/>
        <dbReference type="ChEBI" id="CHEBI:15378"/>
        <dbReference type="ChEBI" id="CHEBI:57856"/>
        <dbReference type="ChEBI" id="CHEBI:59789"/>
        <dbReference type="ChEBI" id="CHEBI:90615"/>
        <dbReference type="ChEBI" id="CHEBI:90616"/>
        <dbReference type="EC" id="2.1.1.72"/>
    </reaction>
</comment>
<keyword evidence="4 9" id="KW-0808">Transferase</keyword>
<dbReference type="EMBL" id="JBFNQD010000002">
    <property type="protein sequence ID" value="MEW9305465.1"/>
    <property type="molecule type" value="Genomic_DNA"/>
</dbReference>
<dbReference type="Proteomes" id="UP001555786">
    <property type="component" value="Unassembled WGS sequence"/>
</dbReference>
<dbReference type="PROSITE" id="PS00092">
    <property type="entry name" value="N6_MTASE"/>
    <property type="match status" value="1"/>
</dbReference>
<dbReference type="InterPro" id="IPR001091">
    <property type="entry name" value="RM_Methyltransferase"/>
</dbReference>
<dbReference type="PRINTS" id="PR00508">
    <property type="entry name" value="S21N4MTFRASE"/>
</dbReference>
<dbReference type="Pfam" id="PF01555">
    <property type="entry name" value="N6_N4_Mtase"/>
    <property type="match status" value="1"/>
</dbReference>
<proteinExistence type="inferred from homology"/>
<keyword evidence="3 9" id="KW-0489">Methyltransferase</keyword>
<name>A0ABV3PIJ8_9HYPH</name>
<dbReference type="InterPro" id="IPR002941">
    <property type="entry name" value="DNA_methylase_N4/N6"/>
</dbReference>